<dbReference type="AlphaFoldDB" id="A0A2C9KFV1"/>
<protein>
    <recommendedName>
        <fullName evidence="2">PIN domain-containing protein</fullName>
    </recommendedName>
</protein>
<gene>
    <name evidence="3" type="primary">106053936</name>
</gene>
<dbReference type="GO" id="GO:0005634">
    <property type="term" value="C:nucleus"/>
    <property type="evidence" value="ECO:0007669"/>
    <property type="project" value="TreeGrafter"/>
</dbReference>
<feature type="compositionally biased region" description="Polar residues" evidence="1">
    <location>
        <begin position="326"/>
        <end position="342"/>
    </location>
</feature>
<feature type="compositionally biased region" description="Polar residues" evidence="1">
    <location>
        <begin position="640"/>
        <end position="650"/>
    </location>
</feature>
<organism evidence="3 4">
    <name type="scientific">Biomphalaria glabrata</name>
    <name type="common">Bloodfluke planorb</name>
    <name type="synonym">Freshwater snail</name>
    <dbReference type="NCBI Taxonomy" id="6526"/>
    <lineage>
        <taxon>Eukaryota</taxon>
        <taxon>Metazoa</taxon>
        <taxon>Spiralia</taxon>
        <taxon>Lophotrochozoa</taxon>
        <taxon>Mollusca</taxon>
        <taxon>Gastropoda</taxon>
        <taxon>Heterobranchia</taxon>
        <taxon>Euthyneura</taxon>
        <taxon>Panpulmonata</taxon>
        <taxon>Hygrophila</taxon>
        <taxon>Lymnaeoidea</taxon>
        <taxon>Planorbidae</taxon>
        <taxon>Biomphalaria</taxon>
    </lineage>
</organism>
<sequence length="1106" mass="121842">MEKKLYNFRENKGKLQVTSNVTSTKRKLNSSPPQTFDQKKMKVQNVGSVPFISQLSQKEKKDTLSPNSSNVSLPVSQVKEMTSNVTANAAKCVSEKPLVSNINVDIGKRKKKHAKRSLAADKAIENISTQKPLETKDNNKGCGSNGQVATVSKDAEKKRAPCTVTLHPVQDTSKSGVQTVKDQAKPNCVNPNTPYNSKIDSKGACFKKKNCVVKPLCEAKEVQPQSFKTGTAYAKSDLTTNIKNARNQDRSHPYRSNVKTNNIPTVPSVNIHDANNSNISRHRNNKSSGPAESTGSLSASSKQSDTQSSRVAVSFRNYPPDKTNKQKTTQASNQNGQQTTSDNSRKTSEVIVVEPDIIEIMDVDEVILLSSLQELRNQTSHMLNQLGQSIQEAPRKVDSPHIDTKGVDNKDVEVNGNVLQKSKSAFVVVDTNVLITNLSLLKQLLNKHIPGFGKPIILLPWAVMQELDYLKKRKGFSVNSSENSNASTSVRAIDAVKFIHNHLMAKNPQLIGQTAFQAYEPTDFQVESNDDRILQCYLQVQKKEKESHVVLVTRDINLMNKAVIMGITVSDTQSLCSHLDALSVPNNDNQTLTQGDRLFAVIGTGQKSTIVCSQISTPSRNISADRARQDQGPSTEKKTNAFTHQQNSKTSPENIFSLGIFTHPNATPTSQNSFSFSVFPQCATTDRENIFKTSTFTHQSPTPTREDTSKPSMFTHKNTPATETTFKRSIFTQQKTPSADNTFKPSIFTQQSTPAADTAFKSSIFTQQSTPAADTAFKSSQFTQQSTPAADTAFKSSQFTQQSTPTADTAFKSSILTQQSTPTVNTSFKPNIFTQQNVPATNTMFKPGIFEHQNFSPQTDNNGNRCHIPQFPSSTTDNHFTADIFSQCQNVASSVRPNISHHYSTSSIETSIKPQISAHQTVPSATRINPSAATRVETNQQTKSNLNLSAHPEKTVVCKAAQGDDDVVLAKFESVWKAIFNVLAQVSSILSQGPSHRDFTAACEMCGRLGAVLPVLKEQFDRCLSFSPVIVGDHILEFRSFSDILNSFYHDAKLSCEDPCEPVTFQQLMQHFKLGKNRSKLSAGVEQLQSFIHENEQLKVNVCSRI</sequence>
<feature type="region of interest" description="Disordered" evidence="1">
    <location>
        <begin position="16"/>
        <end position="37"/>
    </location>
</feature>
<dbReference type="EnsemblMetazoa" id="BGLB018930-RE">
    <property type="protein sequence ID" value="BGLB018930-PE"/>
    <property type="gene ID" value="BGLB018930"/>
</dbReference>
<dbReference type="CDD" id="cd18727">
    <property type="entry name" value="PIN_Swt1-like"/>
    <property type="match status" value="1"/>
</dbReference>
<feature type="compositionally biased region" description="Low complexity" evidence="1">
    <location>
        <begin position="296"/>
        <end position="309"/>
    </location>
</feature>
<feature type="compositionally biased region" description="Polar residues" evidence="1">
    <location>
        <begin position="141"/>
        <end position="150"/>
    </location>
</feature>
<dbReference type="SUPFAM" id="SSF88723">
    <property type="entry name" value="PIN domain-like"/>
    <property type="match status" value="1"/>
</dbReference>
<accession>A0A2C9KFV1</accession>
<feature type="compositionally biased region" description="Polar residues" evidence="1">
    <location>
        <begin position="286"/>
        <end position="295"/>
    </location>
</feature>
<dbReference type="STRING" id="6526.A0A2C9KFV1"/>
<feature type="compositionally biased region" description="Polar residues" evidence="1">
    <location>
        <begin position="257"/>
        <end position="279"/>
    </location>
</feature>
<feature type="region of interest" description="Disordered" evidence="1">
    <location>
        <begin position="244"/>
        <end position="347"/>
    </location>
</feature>
<dbReference type="KEGG" id="bgt:106053936"/>
<dbReference type="Proteomes" id="UP000076420">
    <property type="component" value="Unassembled WGS sequence"/>
</dbReference>
<feature type="compositionally biased region" description="Basic and acidic residues" evidence="1">
    <location>
        <begin position="623"/>
        <end position="639"/>
    </location>
</feature>
<feature type="domain" description="PIN" evidence="2">
    <location>
        <begin position="427"/>
        <end position="572"/>
    </location>
</feature>
<dbReference type="VEuPathDB" id="VectorBase:BGLB018930"/>
<reference evidence="3" key="1">
    <citation type="journal article" date="2004" name="J. Parasitol.">
        <title>The mitochondrial genome of Biomphalaria glabrata (Gastropoda: Basommatophora), intermediate host of Schistosoma mansoni.</title>
        <authorList>
            <person name="DeJong R.J."/>
            <person name="Emery A.M."/>
            <person name="Adema C.M."/>
        </authorList>
    </citation>
    <scope>NUCLEOTIDE SEQUENCE</scope>
    <source>
        <strain evidence="3">BB02</strain>
    </source>
</reference>
<feature type="region of interest" description="Disordered" evidence="1">
    <location>
        <begin position="619"/>
        <end position="650"/>
    </location>
</feature>
<dbReference type="VEuPathDB" id="VectorBase:BGLAX_038009"/>
<dbReference type="InterPro" id="IPR029060">
    <property type="entry name" value="PIN-like_dom_sf"/>
</dbReference>
<feature type="region of interest" description="Disordered" evidence="1">
    <location>
        <begin position="696"/>
        <end position="718"/>
    </location>
</feature>
<proteinExistence type="predicted"/>
<dbReference type="EnsemblMetazoa" id="BGLB018930-RA">
    <property type="protein sequence ID" value="BGLB018930-PA"/>
    <property type="gene ID" value="BGLB018930"/>
</dbReference>
<dbReference type="InterPro" id="IPR052626">
    <property type="entry name" value="SWT1_Regulator"/>
</dbReference>
<evidence type="ECO:0000256" key="1">
    <source>
        <dbReference type="SAM" id="MobiDB-lite"/>
    </source>
</evidence>
<dbReference type="PANTHER" id="PTHR16161:SF0">
    <property type="entry name" value="TRANSCRIPTIONAL PROTEIN SWT1"/>
    <property type="match status" value="1"/>
</dbReference>
<reference evidence="3" key="3">
    <citation type="submission" date="2020-05" db="UniProtKB">
        <authorList>
            <consortium name="EnsemblMetazoa"/>
        </authorList>
    </citation>
    <scope>IDENTIFICATION</scope>
    <source>
        <strain evidence="3">BB02</strain>
    </source>
</reference>
<dbReference type="EnsemblMetazoa" id="BGLB018930-RD">
    <property type="protein sequence ID" value="BGLB018930-PD"/>
    <property type="gene ID" value="BGLB018930"/>
</dbReference>
<evidence type="ECO:0000313" key="3">
    <source>
        <dbReference type="EnsemblMetazoa" id="BGLB018930-PC"/>
    </source>
</evidence>
<feature type="region of interest" description="Disordered" evidence="1">
    <location>
        <begin position="133"/>
        <end position="154"/>
    </location>
</feature>
<reference evidence="3" key="2">
    <citation type="submission" date="2013-03" db="EMBL/GenBank/DDBJ databases">
        <title>Sequence assembly of the Biomphalaria glabrata genome version 4.3.</title>
        <authorList>
            <person name="Warren W."/>
            <person name="Wilson R.K."/>
            <person name="Hillier L.W."/>
            <person name="Minx P."/>
        </authorList>
    </citation>
    <scope>NUCLEOTIDE SEQUENCE</scope>
    <source>
        <strain evidence="3">BB02</strain>
    </source>
</reference>
<dbReference type="InterPro" id="IPR002716">
    <property type="entry name" value="PIN_dom"/>
</dbReference>
<evidence type="ECO:0000259" key="2">
    <source>
        <dbReference type="Pfam" id="PF13638"/>
    </source>
</evidence>
<dbReference type="Gene3D" id="3.40.50.1010">
    <property type="entry name" value="5'-nuclease"/>
    <property type="match status" value="1"/>
</dbReference>
<name>A0A2C9KFV1_BIOGL</name>
<dbReference type="Pfam" id="PF13638">
    <property type="entry name" value="PIN_4"/>
    <property type="match status" value="1"/>
</dbReference>
<dbReference type="PANTHER" id="PTHR16161">
    <property type="entry name" value="TRANSCRIPTIONAL PROTEIN SWT1"/>
    <property type="match status" value="1"/>
</dbReference>
<dbReference type="EnsemblMetazoa" id="BGLB018930-RB">
    <property type="protein sequence ID" value="BGLB018930-PB"/>
    <property type="gene ID" value="BGLB018930"/>
</dbReference>
<dbReference type="EnsemblMetazoa" id="BGLB018930-RC">
    <property type="protein sequence ID" value="BGLB018930-PC"/>
    <property type="gene ID" value="BGLB018930"/>
</dbReference>
<dbReference type="OrthoDB" id="548295at2759"/>
<feature type="compositionally biased region" description="Polar residues" evidence="1">
    <location>
        <begin position="16"/>
        <end position="36"/>
    </location>
</feature>
<evidence type="ECO:0000313" key="4">
    <source>
        <dbReference type="Proteomes" id="UP000076420"/>
    </source>
</evidence>